<keyword evidence="2" id="KW-0677">Repeat</keyword>
<dbReference type="Proteomes" id="UP001614394">
    <property type="component" value="Unassembled WGS sequence"/>
</dbReference>
<evidence type="ECO:0000313" key="4">
    <source>
        <dbReference type="EMBL" id="MFI9102359.1"/>
    </source>
</evidence>
<reference evidence="4 5" key="1">
    <citation type="submission" date="2024-10" db="EMBL/GenBank/DDBJ databases">
        <title>The Natural Products Discovery Center: Release of the First 8490 Sequenced Strains for Exploring Actinobacteria Biosynthetic Diversity.</title>
        <authorList>
            <person name="Kalkreuter E."/>
            <person name="Kautsar S.A."/>
            <person name="Yang D."/>
            <person name="Bader C.D."/>
            <person name="Teijaro C.N."/>
            <person name="Fluegel L."/>
            <person name="Davis C.M."/>
            <person name="Simpson J.R."/>
            <person name="Lauterbach L."/>
            <person name="Steele A.D."/>
            <person name="Gui C."/>
            <person name="Meng S."/>
            <person name="Li G."/>
            <person name="Viehrig K."/>
            <person name="Ye F."/>
            <person name="Su P."/>
            <person name="Kiefer A.F."/>
            <person name="Nichols A."/>
            <person name="Cepeda A.J."/>
            <person name="Yan W."/>
            <person name="Fan B."/>
            <person name="Jiang Y."/>
            <person name="Adhikari A."/>
            <person name="Zheng C.-J."/>
            <person name="Schuster L."/>
            <person name="Cowan T.M."/>
            <person name="Smanski M.J."/>
            <person name="Chevrette M.G."/>
            <person name="De Carvalho L.P.S."/>
            <person name="Shen B."/>
        </authorList>
    </citation>
    <scope>NUCLEOTIDE SEQUENCE [LARGE SCALE GENOMIC DNA]</scope>
    <source>
        <strain evidence="4 5">NPDC053399</strain>
    </source>
</reference>
<organism evidence="4 5">
    <name type="scientific">Streptomyces fildesensis</name>
    <dbReference type="NCBI Taxonomy" id="375757"/>
    <lineage>
        <taxon>Bacteria</taxon>
        <taxon>Bacillati</taxon>
        <taxon>Actinomycetota</taxon>
        <taxon>Actinomycetes</taxon>
        <taxon>Kitasatosporales</taxon>
        <taxon>Streptomycetaceae</taxon>
        <taxon>Streptomyces</taxon>
    </lineage>
</organism>
<dbReference type="EMBL" id="JBITYG010000004">
    <property type="protein sequence ID" value="MFI9102359.1"/>
    <property type="molecule type" value="Genomic_DNA"/>
</dbReference>
<dbReference type="InterPro" id="IPR006652">
    <property type="entry name" value="Kelch_1"/>
</dbReference>
<name>A0ABW8C7F6_9ACTN</name>
<comment type="caution">
    <text evidence="4">The sequence shown here is derived from an EMBL/GenBank/DDBJ whole genome shotgun (WGS) entry which is preliminary data.</text>
</comment>
<evidence type="ECO:0000256" key="2">
    <source>
        <dbReference type="ARBA" id="ARBA00022737"/>
    </source>
</evidence>
<evidence type="ECO:0000259" key="3">
    <source>
        <dbReference type="Pfam" id="PF24981"/>
    </source>
</evidence>
<dbReference type="Pfam" id="PF24981">
    <property type="entry name" value="Beta-prop_ATRN-LZTR1"/>
    <property type="match status" value="1"/>
</dbReference>
<dbReference type="InterPro" id="IPR056737">
    <property type="entry name" value="Beta-prop_ATRN-MKLN-like"/>
</dbReference>
<proteinExistence type="predicted"/>
<dbReference type="InterPro" id="IPR037293">
    <property type="entry name" value="Gal_Oxidase_central_sf"/>
</dbReference>
<dbReference type="PANTHER" id="PTHR46344">
    <property type="entry name" value="OS02G0202900 PROTEIN"/>
    <property type="match status" value="1"/>
</dbReference>
<keyword evidence="1" id="KW-0880">Kelch repeat</keyword>
<protein>
    <submittedName>
        <fullName evidence="4">Kelch repeat-containing protein</fullName>
    </submittedName>
</protein>
<sequence>MTSPTLAATGAWTKTGDLPAAASWYGQYDGAVLLKNDKGVLLVGGTDAKGVAVNKTALYSLTDKKWTAGKTLQVPRRLHTVTLLDSGKVLVVGGTSGSSPLSPGLTSVELYDPADGTWKTVASLREARWGHSAVLLANKKVLVAGGVATRSGDSVKALNTAEIYDPDSDTWSDAKPMTDARTGHSAVLFKGGQVLVAGGTAPISGADATSLAFCELYNPGTTPGTDTWTPAGSLLQPRSGHRAVLASDTTVLVIGGATPGAAGDGTFDPFNSLTAERYDLATDKWTGLAATPGGRGFHGVAPLGSGKFLVIGGTADEHNGVGYQSALIYDNGTNAWSAAGGLAAGRWAFAATALAAGSVLVAGGTVASGIAGADPESAELTATTEVFSIGGGS</sequence>
<feature type="domain" description="Attractin/MKLN-like beta-propeller" evidence="3">
    <location>
        <begin position="27"/>
        <end position="256"/>
    </location>
</feature>
<evidence type="ECO:0000256" key="1">
    <source>
        <dbReference type="ARBA" id="ARBA00022441"/>
    </source>
</evidence>
<dbReference type="SUPFAM" id="SSF117281">
    <property type="entry name" value="Kelch motif"/>
    <property type="match status" value="2"/>
</dbReference>
<dbReference type="Gene3D" id="2.130.10.80">
    <property type="entry name" value="Galactose oxidase/kelch, beta-propeller"/>
    <property type="match status" value="2"/>
</dbReference>
<evidence type="ECO:0000313" key="5">
    <source>
        <dbReference type="Proteomes" id="UP001614394"/>
    </source>
</evidence>
<keyword evidence="5" id="KW-1185">Reference proteome</keyword>
<dbReference type="Gene3D" id="2.120.10.80">
    <property type="entry name" value="Kelch-type beta propeller"/>
    <property type="match status" value="1"/>
</dbReference>
<dbReference type="PANTHER" id="PTHR46344:SF27">
    <property type="entry name" value="KELCH REPEAT SUPERFAMILY PROTEIN"/>
    <property type="match status" value="1"/>
</dbReference>
<dbReference type="RefSeq" id="WP_399649888.1">
    <property type="nucleotide sequence ID" value="NZ_JBITYG010000004.1"/>
</dbReference>
<dbReference type="SMART" id="SM00612">
    <property type="entry name" value="Kelch"/>
    <property type="match status" value="6"/>
</dbReference>
<gene>
    <name evidence="4" type="ORF">ACIGXA_17720</name>
</gene>
<accession>A0ABW8C7F6</accession>
<dbReference type="InterPro" id="IPR015915">
    <property type="entry name" value="Kelch-typ_b-propeller"/>
</dbReference>